<name>A0A1R3IGM2_COCAP</name>
<accession>A0A1R3IGM2</accession>
<evidence type="ECO:0008006" key="4">
    <source>
        <dbReference type="Google" id="ProtNLM"/>
    </source>
</evidence>
<evidence type="ECO:0000256" key="1">
    <source>
        <dbReference type="SAM" id="Phobius"/>
    </source>
</evidence>
<dbReference type="EMBL" id="AWWV01010091">
    <property type="protein sequence ID" value="OMO81746.1"/>
    <property type="molecule type" value="Genomic_DNA"/>
</dbReference>
<dbReference type="AlphaFoldDB" id="A0A1R3IGM2"/>
<organism evidence="2 3">
    <name type="scientific">Corchorus capsularis</name>
    <name type="common">Jute</name>
    <dbReference type="NCBI Taxonomy" id="210143"/>
    <lineage>
        <taxon>Eukaryota</taxon>
        <taxon>Viridiplantae</taxon>
        <taxon>Streptophyta</taxon>
        <taxon>Embryophyta</taxon>
        <taxon>Tracheophyta</taxon>
        <taxon>Spermatophyta</taxon>
        <taxon>Magnoliopsida</taxon>
        <taxon>eudicotyledons</taxon>
        <taxon>Gunneridae</taxon>
        <taxon>Pentapetalae</taxon>
        <taxon>rosids</taxon>
        <taxon>malvids</taxon>
        <taxon>Malvales</taxon>
        <taxon>Malvaceae</taxon>
        <taxon>Grewioideae</taxon>
        <taxon>Apeibeae</taxon>
        <taxon>Corchorus</taxon>
    </lineage>
</organism>
<feature type="transmembrane region" description="Helical" evidence="1">
    <location>
        <begin position="43"/>
        <end position="61"/>
    </location>
</feature>
<sequence length="162" mass="17663">MKSLAASTMIGISKRFQLCEIANIAGILTLLLAEIRILAMLNLHFLCIFTLFFNKAVSILFKLSLLYNSIANPNTTTTAEPVTIAASSTQLPVKLTSQNFSSWRAQLNALLFSLGLFGYVDGSSTPPSAEITRGEALVPNPAYTLWKRQDKLILHAILTSTS</sequence>
<evidence type="ECO:0000313" key="2">
    <source>
        <dbReference type="EMBL" id="OMO81746.1"/>
    </source>
</evidence>
<dbReference type="PANTHER" id="PTHR47481">
    <property type="match status" value="1"/>
</dbReference>
<protein>
    <recommendedName>
        <fullName evidence="4">Retrotransposon Copia-like N-terminal domain-containing protein</fullName>
    </recommendedName>
</protein>
<gene>
    <name evidence="2" type="ORF">CCACVL1_12240</name>
</gene>
<comment type="caution">
    <text evidence="2">The sequence shown here is derived from an EMBL/GenBank/DDBJ whole genome shotgun (WGS) entry which is preliminary data.</text>
</comment>
<proteinExistence type="predicted"/>
<dbReference type="Proteomes" id="UP000188268">
    <property type="component" value="Unassembled WGS sequence"/>
</dbReference>
<feature type="transmembrane region" description="Helical" evidence="1">
    <location>
        <begin position="21"/>
        <end position="37"/>
    </location>
</feature>
<keyword evidence="1" id="KW-0812">Transmembrane</keyword>
<dbReference type="OrthoDB" id="1912561at2759"/>
<evidence type="ECO:0000313" key="3">
    <source>
        <dbReference type="Proteomes" id="UP000188268"/>
    </source>
</evidence>
<keyword evidence="1" id="KW-0472">Membrane</keyword>
<reference evidence="2 3" key="1">
    <citation type="submission" date="2013-09" db="EMBL/GenBank/DDBJ databases">
        <title>Corchorus capsularis genome sequencing.</title>
        <authorList>
            <person name="Alam M."/>
            <person name="Haque M.S."/>
            <person name="Islam M.S."/>
            <person name="Emdad E.M."/>
            <person name="Islam M.M."/>
            <person name="Ahmed B."/>
            <person name="Halim A."/>
            <person name="Hossen Q.M.M."/>
            <person name="Hossain M.Z."/>
            <person name="Ahmed R."/>
            <person name="Khan M.M."/>
            <person name="Islam R."/>
            <person name="Rashid M.M."/>
            <person name="Khan S.A."/>
            <person name="Rahman M.S."/>
            <person name="Alam M."/>
        </authorList>
    </citation>
    <scope>NUCLEOTIDE SEQUENCE [LARGE SCALE GENOMIC DNA]</scope>
    <source>
        <strain evidence="3">cv. CVL-1</strain>
        <tissue evidence="2">Whole seedling</tissue>
    </source>
</reference>
<dbReference type="PANTHER" id="PTHR47481:SF22">
    <property type="entry name" value="RETROTRANSPOSON GAG DOMAIN-CONTAINING PROTEIN"/>
    <property type="match status" value="1"/>
</dbReference>
<keyword evidence="1" id="KW-1133">Transmembrane helix</keyword>
<dbReference type="Gramene" id="OMO81746">
    <property type="protein sequence ID" value="OMO81746"/>
    <property type="gene ID" value="CCACVL1_12240"/>
</dbReference>
<keyword evidence="3" id="KW-1185">Reference proteome</keyword>